<keyword evidence="7" id="KW-0378">Hydrolase</keyword>
<dbReference type="InterPro" id="IPR048761">
    <property type="entry name" value="SMUBP-2_HCS1_1B"/>
</dbReference>
<evidence type="ECO:0000256" key="5">
    <source>
        <dbReference type="ARBA" id="ARBA00022490"/>
    </source>
</evidence>
<evidence type="ECO:0000256" key="7">
    <source>
        <dbReference type="ARBA" id="ARBA00022801"/>
    </source>
</evidence>
<dbReference type="GO" id="GO:0005737">
    <property type="term" value="C:cytoplasm"/>
    <property type="evidence" value="ECO:0007669"/>
    <property type="project" value="UniProtKB-SubCell"/>
</dbReference>
<dbReference type="CDD" id="cd18808">
    <property type="entry name" value="SF1_C_Upf1"/>
    <property type="match status" value="1"/>
</dbReference>
<accession>A0A3N4HEC4</accession>
<dbReference type="EMBL" id="ML119857">
    <property type="protein sequence ID" value="RPA72549.1"/>
    <property type="molecule type" value="Genomic_DNA"/>
</dbReference>
<evidence type="ECO:0000256" key="9">
    <source>
        <dbReference type="ARBA" id="ARBA00022840"/>
    </source>
</evidence>
<dbReference type="SMART" id="SM00382">
    <property type="entry name" value="AAA"/>
    <property type="match status" value="1"/>
</dbReference>
<dbReference type="OrthoDB" id="6513042at2759"/>
<evidence type="ECO:0000256" key="4">
    <source>
        <dbReference type="ARBA" id="ARBA00012551"/>
    </source>
</evidence>
<reference evidence="13 14" key="1">
    <citation type="journal article" date="2018" name="Nat. Ecol. Evol.">
        <title>Pezizomycetes genomes reveal the molecular basis of ectomycorrhizal truffle lifestyle.</title>
        <authorList>
            <person name="Murat C."/>
            <person name="Payen T."/>
            <person name="Noel B."/>
            <person name="Kuo A."/>
            <person name="Morin E."/>
            <person name="Chen J."/>
            <person name="Kohler A."/>
            <person name="Krizsan K."/>
            <person name="Balestrini R."/>
            <person name="Da Silva C."/>
            <person name="Montanini B."/>
            <person name="Hainaut M."/>
            <person name="Levati E."/>
            <person name="Barry K.W."/>
            <person name="Belfiori B."/>
            <person name="Cichocki N."/>
            <person name="Clum A."/>
            <person name="Dockter R.B."/>
            <person name="Fauchery L."/>
            <person name="Guy J."/>
            <person name="Iotti M."/>
            <person name="Le Tacon F."/>
            <person name="Lindquist E.A."/>
            <person name="Lipzen A."/>
            <person name="Malagnac F."/>
            <person name="Mello A."/>
            <person name="Molinier V."/>
            <person name="Miyauchi S."/>
            <person name="Poulain J."/>
            <person name="Riccioni C."/>
            <person name="Rubini A."/>
            <person name="Sitrit Y."/>
            <person name="Splivallo R."/>
            <person name="Traeger S."/>
            <person name="Wang M."/>
            <person name="Zifcakova L."/>
            <person name="Wipf D."/>
            <person name="Zambonelli A."/>
            <person name="Paolocci F."/>
            <person name="Nowrousian M."/>
            <person name="Ottonello S."/>
            <person name="Baldrian P."/>
            <person name="Spatafora J.W."/>
            <person name="Henrissat B."/>
            <person name="Nagy L.G."/>
            <person name="Aury J.M."/>
            <person name="Wincker P."/>
            <person name="Grigoriev I.V."/>
            <person name="Bonfante P."/>
            <person name="Martin F.M."/>
        </authorList>
    </citation>
    <scope>NUCLEOTIDE SEQUENCE [LARGE SCALE GENOMIC DNA]</scope>
    <source>
        <strain evidence="13 14">RN42</strain>
    </source>
</reference>
<organism evidence="13 14">
    <name type="scientific">Ascobolus immersus RN42</name>
    <dbReference type="NCBI Taxonomy" id="1160509"/>
    <lineage>
        <taxon>Eukaryota</taxon>
        <taxon>Fungi</taxon>
        <taxon>Dikarya</taxon>
        <taxon>Ascomycota</taxon>
        <taxon>Pezizomycotina</taxon>
        <taxon>Pezizomycetes</taxon>
        <taxon>Pezizales</taxon>
        <taxon>Ascobolaceae</taxon>
        <taxon>Ascobolus</taxon>
    </lineage>
</organism>
<dbReference type="GO" id="GO:0005524">
    <property type="term" value="F:ATP binding"/>
    <property type="evidence" value="ECO:0007669"/>
    <property type="project" value="UniProtKB-KW"/>
</dbReference>
<dbReference type="InterPro" id="IPR041677">
    <property type="entry name" value="DNA2/NAM7_AAA_11"/>
</dbReference>
<dbReference type="Pfam" id="PF21138">
    <property type="entry name" value="SMUBP-2_HCS1_1B"/>
    <property type="match status" value="1"/>
</dbReference>
<evidence type="ECO:0000256" key="2">
    <source>
        <dbReference type="ARBA" id="ARBA00004496"/>
    </source>
</evidence>
<evidence type="ECO:0000256" key="8">
    <source>
        <dbReference type="ARBA" id="ARBA00022806"/>
    </source>
</evidence>
<dbReference type="Gene3D" id="3.40.50.300">
    <property type="entry name" value="P-loop containing nucleotide triphosphate hydrolases"/>
    <property type="match status" value="2"/>
</dbReference>
<feature type="domain" description="AAA+ ATPase" evidence="12">
    <location>
        <begin position="221"/>
        <end position="485"/>
    </location>
</feature>
<dbReference type="InterPro" id="IPR050534">
    <property type="entry name" value="Coronavir_polyprotein_1ab"/>
</dbReference>
<dbReference type="PANTHER" id="PTHR43788">
    <property type="entry name" value="DNA2/NAM7 HELICASE FAMILY MEMBER"/>
    <property type="match status" value="1"/>
</dbReference>
<keyword evidence="8 13" id="KW-0347">Helicase</keyword>
<dbReference type="AlphaFoldDB" id="A0A3N4HEC4"/>
<name>A0A3N4HEC4_ASCIM</name>
<dbReference type="PANTHER" id="PTHR43788:SF8">
    <property type="entry name" value="DNA-BINDING PROTEIN SMUBP-2"/>
    <property type="match status" value="1"/>
</dbReference>
<dbReference type="STRING" id="1160509.A0A3N4HEC4"/>
<proteinExistence type="inferred from homology"/>
<dbReference type="GO" id="GO:0043139">
    <property type="term" value="F:5'-3' DNA helicase activity"/>
    <property type="evidence" value="ECO:0007669"/>
    <property type="project" value="TreeGrafter"/>
</dbReference>
<dbReference type="EC" id="3.6.4.12" evidence="4"/>
<feature type="region of interest" description="Disordered" evidence="11">
    <location>
        <begin position="420"/>
        <end position="458"/>
    </location>
</feature>
<dbReference type="FunFam" id="3.40.50.300:FF:000326">
    <property type="entry name" value="P-loop containing nucleoside triphosphate hydrolase"/>
    <property type="match status" value="1"/>
</dbReference>
<dbReference type="Pfam" id="PF13087">
    <property type="entry name" value="AAA_12"/>
    <property type="match status" value="1"/>
</dbReference>
<evidence type="ECO:0000313" key="13">
    <source>
        <dbReference type="EMBL" id="RPA72549.1"/>
    </source>
</evidence>
<dbReference type="GO" id="GO:0003723">
    <property type="term" value="F:RNA binding"/>
    <property type="evidence" value="ECO:0007669"/>
    <property type="project" value="InterPro"/>
</dbReference>
<dbReference type="Proteomes" id="UP000275078">
    <property type="component" value="Unassembled WGS sequence"/>
</dbReference>
<dbReference type="GO" id="GO:0016787">
    <property type="term" value="F:hydrolase activity"/>
    <property type="evidence" value="ECO:0007669"/>
    <property type="project" value="UniProtKB-KW"/>
</dbReference>
<evidence type="ECO:0000256" key="11">
    <source>
        <dbReference type="SAM" id="MobiDB-lite"/>
    </source>
</evidence>
<sequence>MDIKHFSTTQLDLLAAELAADLTATQELLSTLPPPTLAKNGLAILNLLPSSTRTGLGGKTILDLDYDSAVYGPKGAEVPTSSSGIRSGDIVRIEQQPAGSATKWVKTELKKGGVEGVVQRVNEKGISIVLGESDEEAVDKLLAEGKKLWVVKAGNEVVFRKMELAMRRLGEIAEAGQESRLMRVLFGHDAPSAVQEVEGLQFLDDGLNESQREAVRFALGSPDVALIHGPPGTGKTQTFIEVIRQLTGQGKRVLVCGPSNISVDNIVLRLPPSLPAVRIGHPARLLPNVLARSLEVLTRTSEEAQIVNDVRKEVDEKLGQLMMKGKGRLKGSARKEGWRDVRELRKEFRVREAKCVTDLVGRAKVVLATLHGGGARQLRDQKFDVVIIDEASQALEAQCWIPLMNASKLILAGDHLQLPPTVKTETNSRSDKSKSKSAKDTKPPEAPPASTSKYPPPTTLSTTLFSRLLAIYGPSIKRLLNTQYRMHTQIMTYPSVSLYNNELIAAPSVATHLLKDLPHVEDTDDTSVPLIFYDTQGGDYPESTDAPAAPGKKVNLLAESTSNPNEALLCAHHLRLLLDAGVKEEEIAIITPYSAQVSLLTNLIRSQHPAVEIGTVDGFQGREKEVVILSLVRSNDKGEIGFLGEKRRLNVAVTRARRCLVVIGDGETLSREKGWVKDWVAFMEENAEVRFTGLDEIQ</sequence>
<comment type="subcellular location">
    <subcellularLocation>
        <location evidence="2">Cytoplasm</location>
    </subcellularLocation>
    <subcellularLocation>
        <location evidence="1">Nucleus</location>
    </subcellularLocation>
</comment>
<keyword evidence="10" id="KW-0539">Nucleus</keyword>
<dbReference type="Pfam" id="PF13086">
    <property type="entry name" value="AAA_11"/>
    <property type="match status" value="1"/>
</dbReference>
<dbReference type="InterPro" id="IPR027417">
    <property type="entry name" value="P-loop_NTPase"/>
</dbReference>
<dbReference type="CDD" id="cd18044">
    <property type="entry name" value="DEXXQc_SMUBP2"/>
    <property type="match status" value="1"/>
</dbReference>
<comment type="similarity">
    <text evidence="3">Belongs to the DNA2/NAM7 helicase family.</text>
</comment>
<dbReference type="GO" id="GO:0005634">
    <property type="term" value="C:nucleus"/>
    <property type="evidence" value="ECO:0007669"/>
    <property type="project" value="UniProtKB-SubCell"/>
</dbReference>
<keyword evidence="5" id="KW-0963">Cytoplasm</keyword>
<dbReference type="InterPro" id="IPR041679">
    <property type="entry name" value="DNA2/NAM7-like_C"/>
</dbReference>
<keyword evidence="6" id="KW-0547">Nucleotide-binding</keyword>
<evidence type="ECO:0000256" key="1">
    <source>
        <dbReference type="ARBA" id="ARBA00004123"/>
    </source>
</evidence>
<dbReference type="Gene3D" id="2.40.30.270">
    <property type="match status" value="1"/>
</dbReference>
<evidence type="ECO:0000256" key="6">
    <source>
        <dbReference type="ARBA" id="ARBA00022741"/>
    </source>
</evidence>
<dbReference type="GO" id="GO:0005694">
    <property type="term" value="C:chromosome"/>
    <property type="evidence" value="ECO:0007669"/>
    <property type="project" value="UniProtKB-ARBA"/>
</dbReference>
<evidence type="ECO:0000256" key="10">
    <source>
        <dbReference type="ARBA" id="ARBA00023242"/>
    </source>
</evidence>
<protein>
    <recommendedName>
        <fullName evidence="4">DNA helicase</fullName>
        <ecNumber evidence="4">3.6.4.12</ecNumber>
    </recommendedName>
</protein>
<evidence type="ECO:0000313" key="14">
    <source>
        <dbReference type="Proteomes" id="UP000275078"/>
    </source>
</evidence>
<dbReference type="SUPFAM" id="SSF52540">
    <property type="entry name" value="P-loop containing nucleoside triphosphate hydrolases"/>
    <property type="match status" value="1"/>
</dbReference>
<dbReference type="InterPro" id="IPR047187">
    <property type="entry name" value="SF1_C_Upf1"/>
</dbReference>
<gene>
    <name evidence="13" type="ORF">BJ508DRAFT_367193</name>
</gene>
<dbReference type="InterPro" id="IPR003593">
    <property type="entry name" value="AAA+_ATPase"/>
</dbReference>
<keyword evidence="14" id="KW-1185">Reference proteome</keyword>
<keyword evidence="9" id="KW-0067">ATP-binding</keyword>
<evidence type="ECO:0000256" key="3">
    <source>
        <dbReference type="ARBA" id="ARBA00007913"/>
    </source>
</evidence>
<evidence type="ECO:0000259" key="12">
    <source>
        <dbReference type="SMART" id="SM00382"/>
    </source>
</evidence>
<feature type="compositionally biased region" description="Basic and acidic residues" evidence="11">
    <location>
        <begin position="426"/>
        <end position="443"/>
    </location>
</feature>